<feature type="compositionally biased region" description="Polar residues" evidence="2">
    <location>
        <begin position="71"/>
        <end position="81"/>
    </location>
</feature>
<gene>
    <name evidence="4" type="ORF">PoMZ_02019</name>
</gene>
<dbReference type="PANTHER" id="PTHR12354">
    <property type="entry name" value="INTERFERON-RELATED DEVELOPMENTAL REGULATOR"/>
    <property type="match status" value="1"/>
</dbReference>
<feature type="region of interest" description="Disordered" evidence="2">
    <location>
        <begin position="349"/>
        <end position="369"/>
    </location>
</feature>
<dbReference type="InterPro" id="IPR007701">
    <property type="entry name" value="Interferon-rel_develop_reg_N"/>
</dbReference>
<dbReference type="InterPro" id="IPR011989">
    <property type="entry name" value="ARM-like"/>
</dbReference>
<proteinExistence type="inferred from homology"/>
<sequence>MSDLRKQILLGGSKSNESRKTISRKARSRPESGLNSSTNSPITSPGVSRPNSRPSSRYPSEDEDGSDHMTDSASDSESSAPWEQRLDACITELPSRKRSSGAGRSGILKAYLHLIRHHYAEAKLEKSVSEVLPSLLRSIKNGTSTEEKSFAIKALAVTILTYTNDDMCEQIVETLKNVCEDERDEDVKADALYTMSIAIIYGGGLEAEMEDMLEYLITIIQSDGDQVNALDSGKVVSAALQSWAFVATSLDSLDAQSYEALEAFSEQLDSGDVDVQISAGVNIALLFEVSRNLEEADTGDKLNLHIDPKVLVKRMSELAKGSKSISKRSRRNLRSSFASIITSLETNKGPGWRDSVPEQPKNAYDEPDPVDDPTILRYRHKLTVAGTTFWIDTWAALIRVEMMKRVLKGGFLTHFEDNPVFFRSVGGLMHYES</sequence>
<reference evidence="4 5" key="1">
    <citation type="journal article" date="2019" name="Mol. Biol. Evol.">
        <title>Blast fungal genomes show frequent chromosomal changes, gene gains and losses, and effector gene turnover.</title>
        <authorList>
            <person name="Gomez Luciano L.B."/>
            <person name="Jason Tsai I."/>
            <person name="Chuma I."/>
            <person name="Tosa Y."/>
            <person name="Chen Y.H."/>
            <person name="Li J.Y."/>
            <person name="Li M.Y."/>
            <person name="Jade Lu M.Y."/>
            <person name="Nakayashiki H."/>
            <person name="Li W.H."/>
        </authorList>
    </citation>
    <scope>NUCLEOTIDE SEQUENCE [LARGE SCALE GENOMIC DNA]</scope>
    <source>
        <strain evidence="4">MZ5-1-6</strain>
    </source>
</reference>
<dbReference type="EMBL" id="CP034205">
    <property type="protein sequence ID" value="QBZ57098.1"/>
    <property type="molecule type" value="Genomic_DNA"/>
</dbReference>
<feature type="region of interest" description="Disordered" evidence="2">
    <location>
        <begin position="1"/>
        <end position="82"/>
    </location>
</feature>
<feature type="domain" description="Interferon-related developmental regulator N-terminal" evidence="3">
    <location>
        <begin position="61"/>
        <end position="345"/>
    </location>
</feature>
<evidence type="ECO:0000313" key="5">
    <source>
        <dbReference type="Proteomes" id="UP000294847"/>
    </source>
</evidence>
<accession>A0A4P7N3N9</accession>
<dbReference type="SUPFAM" id="SSF48371">
    <property type="entry name" value="ARM repeat"/>
    <property type="match status" value="1"/>
</dbReference>
<protein>
    <recommendedName>
        <fullName evidence="3">Interferon-related developmental regulator N-terminal domain-containing protein</fullName>
    </recommendedName>
</protein>
<dbReference type="Gene3D" id="1.25.10.10">
    <property type="entry name" value="Leucine-rich Repeat Variant"/>
    <property type="match status" value="1"/>
</dbReference>
<dbReference type="AlphaFoldDB" id="A0A4P7N3N9"/>
<dbReference type="Proteomes" id="UP000294847">
    <property type="component" value="Chromosome 2"/>
</dbReference>
<feature type="compositionally biased region" description="Polar residues" evidence="2">
    <location>
        <begin position="33"/>
        <end position="43"/>
    </location>
</feature>
<evidence type="ECO:0000313" key="4">
    <source>
        <dbReference type="EMBL" id="QBZ57098.1"/>
    </source>
</evidence>
<comment type="similarity">
    <text evidence="1">Belongs to the IFRD family.</text>
</comment>
<dbReference type="PANTHER" id="PTHR12354:SF1">
    <property type="entry name" value="INTERFERON-RELATED DEVELOPMENTAL REGULATOR 1"/>
    <property type="match status" value="1"/>
</dbReference>
<organism evidence="4 5">
    <name type="scientific">Pyricularia oryzae</name>
    <name type="common">Rice blast fungus</name>
    <name type="synonym">Magnaporthe oryzae</name>
    <dbReference type="NCBI Taxonomy" id="318829"/>
    <lineage>
        <taxon>Eukaryota</taxon>
        <taxon>Fungi</taxon>
        <taxon>Dikarya</taxon>
        <taxon>Ascomycota</taxon>
        <taxon>Pezizomycotina</taxon>
        <taxon>Sordariomycetes</taxon>
        <taxon>Sordariomycetidae</taxon>
        <taxon>Magnaporthales</taxon>
        <taxon>Pyriculariaceae</taxon>
        <taxon>Pyricularia</taxon>
    </lineage>
</organism>
<name>A0A4P7N3N9_PYROR</name>
<feature type="compositionally biased region" description="Low complexity" evidence="2">
    <location>
        <begin position="44"/>
        <end position="58"/>
    </location>
</feature>
<evidence type="ECO:0000256" key="2">
    <source>
        <dbReference type="SAM" id="MobiDB-lite"/>
    </source>
</evidence>
<dbReference type="InterPro" id="IPR016024">
    <property type="entry name" value="ARM-type_fold"/>
</dbReference>
<dbReference type="InterPro" id="IPR039777">
    <property type="entry name" value="IFRD"/>
</dbReference>
<evidence type="ECO:0000256" key="1">
    <source>
        <dbReference type="ARBA" id="ARBA00008828"/>
    </source>
</evidence>
<dbReference type="Pfam" id="PF05004">
    <property type="entry name" value="IFRD"/>
    <property type="match status" value="1"/>
</dbReference>
<evidence type="ECO:0000259" key="3">
    <source>
        <dbReference type="Pfam" id="PF05004"/>
    </source>
</evidence>